<dbReference type="AlphaFoldDB" id="A0A8X6XT29"/>
<keyword evidence="7" id="KW-1185">Reference proteome</keyword>
<organism evidence="6 7">
    <name type="scientific">Trichonephila inaurata madagascariensis</name>
    <dbReference type="NCBI Taxonomy" id="2747483"/>
    <lineage>
        <taxon>Eukaryota</taxon>
        <taxon>Metazoa</taxon>
        <taxon>Ecdysozoa</taxon>
        <taxon>Arthropoda</taxon>
        <taxon>Chelicerata</taxon>
        <taxon>Arachnida</taxon>
        <taxon>Araneae</taxon>
        <taxon>Araneomorphae</taxon>
        <taxon>Entelegynae</taxon>
        <taxon>Araneoidea</taxon>
        <taxon>Nephilidae</taxon>
        <taxon>Trichonephila</taxon>
        <taxon>Trichonephila inaurata</taxon>
    </lineage>
</organism>
<keyword evidence="4" id="KW-0732">Signal</keyword>
<evidence type="ECO:0000313" key="6">
    <source>
        <dbReference type="EMBL" id="GFY58139.1"/>
    </source>
</evidence>
<gene>
    <name evidence="6" type="ORF">TNIN_406821</name>
</gene>
<dbReference type="InterPro" id="IPR023569">
    <property type="entry name" value="Prokineticin_domain"/>
</dbReference>
<feature type="domain" description="Prokineticin" evidence="5">
    <location>
        <begin position="4"/>
        <end position="84"/>
    </location>
</feature>
<evidence type="ECO:0000256" key="1">
    <source>
        <dbReference type="ARBA" id="ARBA00004613"/>
    </source>
</evidence>
<dbReference type="GO" id="GO:0005576">
    <property type="term" value="C:extracellular region"/>
    <property type="evidence" value="ECO:0007669"/>
    <property type="project" value="UniProtKB-SubCell"/>
</dbReference>
<feature type="chain" id="PRO_5036504004" description="Prokineticin domain-containing protein" evidence="4">
    <location>
        <begin position="20"/>
        <end position="101"/>
    </location>
</feature>
<accession>A0A8X6XT29</accession>
<reference evidence="6" key="1">
    <citation type="submission" date="2020-08" db="EMBL/GenBank/DDBJ databases">
        <title>Multicomponent nature underlies the extraordinary mechanical properties of spider dragline silk.</title>
        <authorList>
            <person name="Kono N."/>
            <person name="Nakamura H."/>
            <person name="Mori M."/>
            <person name="Yoshida Y."/>
            <person name="Ohtoshi R."/>
            <person name="Malay A.D."/>
            <person name="Moran D.A.P."/>
            <person name="Tomita M."/>
            <person name="Numata K."/>
            <person name="Arakawa K."/>
        </authorList>
    </citation>
    <scope>NUCLEOTIDE SEQUENCE</scope>
</reference>
<dbReference type="Gene3D" id="2.10.80.10">
    <property type="entry name" value="Lipase, subunit A"/>
    <property type="match status" value="1"/>
</dbReference>
<keyword evidence="3" id="KW-1015">Disulfide bond</keyword>
<evidence type="ECO:0000256" key="3">
    <source>
        <dbReference type="ARBA" id="ARBA00023157"/>
    </source>
</evidence>
<evidence type="ECO:0000313" key="7">
    <source>
        <dbReference type="Proteomes" id="UP000886998"/>
    </source>
</evidence>
<comment type="subcellular location">
    <subcellularLocation>
        <location evidence="1">Secreted</location>
    </subcellularLocation>
</comment>
<evidence type="ECO:0000259" key="5">
    <source>
        <dbReference type="Pfam" id="PF06607"/>
    </source>
</evidence>
<feature type="signal peptide" evidence="4">
    <location>
        <begin position="1"/>
        <end position="19"/>
    </location>
</feature>
<dbReference type="OrthoDB" id="10386126at2759"/>
<sequence>MKVLVIALVFVACLALGEARGCDRTEECEEDECCVSRSIFGFGNAQCEKLSKKGERCQQKGPDFKREEYFSRCPCLPEYTCKPTKKIGNYLVDERCVEPDS</sequence>
<dbReference type="Proteomes" id="UP000886998">
    <property type="component" value="Unassembled WGS sequence"/>
</dbReference>
<keyword evidence="2" id="KW-0964">Secreted</keyword>
<dbReference type="Pfam" id="PF06607">
    <property type="entry name" value="Prokineticin"/>
    <property type="match status" value="1"/>
</dbReference>
<comment type="caution">
    <text evidence="6">The sequence shown here is derived from an EMBL/GenBank/DDBJ whole genome shotgun (WGS) entry which is preliminary data.</text>
</comment>
<evidence type="ECO:0000256" key="4">
    <source>
        <dbReference type="SAM" id="SignalP"/>
    </source>
</evidence>
<protein>
    <recommendedName>
        <fullName evidence="5">Prokineticin domain-containing protein</fullName>
    </recommendedName>
</protein>
<evidence type="ECO:0000256" key="2">
    <source>
        <dbReference type="ARBA" id="ARBA00022525"/>
    </source>
</evidence>
<name>A0A8X6XT29_9ARAC</name>
<proteinExistence type="predicted"/>
<dbReference type="EMBL" id="BMAV01011926">
    <property type="protein sequence ID" value="GFY58139.1"/>
    <property type="molecule type" value="Genomic_DNA"/>
</dbReference>